<keyword evidence="4" id="KW-0479">Metal-binding</keyword>
<dbReference type="InterPro" id="IPR011324">
    <property type="entry name" value="Cytotoxic_necrot_fac-like_cat"/>
</dbReference>
<accession>A0A317T3R9</accession>
<evidence type="ECO:0000256" key="3">
    <source>
        <dbReference type="ARBA" id="ARBA00022679"/>
    </source>
</evidence>
<dbReference type="AlphaFoldDB" id="A0A317T3R9"/>
<keyword evidence="3" id="KW-0808">Transferase</keyword>
<proteinExistence type="inferred from homology"/>
<sequence length="253" mass="27585">MNKLFIQPELFSQIPGLYALQTTRHGGVSPAPFTTLNLGHNTSDNPANIVKNRTILCNHLSIDPSSLVIADQVHGTRILRAFEGGHHTGYDAFITDRENIFLCILTADCFPVLIYDHEHGAAGAAHAGWKGTAANIAGRTIEAMKEHFGTSPPSCLAWIGTGISVNEYEIGKDVADHFDHKYLHLSPNGRFMLDLAATNVDQLLDAGIPDTSIEVSPFCTARNNSDFFSYRKEKGKTGRMITLIGINSPNQTP</sequence>
<dbReference type="Gene3D" id="3.60.140.10">
    <property type="entry name" value="CNF1/YfiH-like putative cysteine hydrolases"/>
    <property type="match status" value="1"/>
</dbReference>
<evidence type="ECO:0000256" key="5">
    <source>
        <dbReference type="ARBA" id="ARBA00022801"/>
    </source>
</evidence>
<keyword evidence="5" id="KW-0378">Hydrolase</keyword>
<evidence type="ECO:0000256" key="8">
    <source>
        <dbReference type="ARBA" id="ARBA00048968"/>
    </source>
</evidence>
<dbReference type="EMBL" id="PDNZ01000008">
    <property type="protein sequence ID" value="PWW81244.1"/>
    <property type="molecule type" value="Genomic_DNA"/>
</dbReference>
<evidence type="ECO:0000256" key="1">
    <source>
        <dbReference type="ARBA" id="ARBA00000553"/>
    </source>
</evidence>
<dbReference type="Proteomes" id="UP000246278">
    <property type="component" value="Unassembled WGS sequence"/>
</dbReference>
<evidence type="ECO:0000256" key="2">
    <source>
        <dbReference type="ARBA" id="ARBA00007353"/>
    </source>
</evidence>
<comment type="catalytic activity">
    <reaction evidence="9">
        <text>S-methyl-5'-thioadenosine + phosphate = 5-(methylsulfanyl)-alpha-D-ribose 1-phosphate + adenine</text>
        <dbReference type="Rhea" id="RHEA:11852"/>
        <dbReference type="ChEBI" id="CHEBI:16708"/>
        <dbReference type="ChEBI" id="CHEBI:17509"/>
        <dbReference type="ChEBI" id="CHEBI:43474"/>
        <dbReference type="ChEBI" id="CHEBI:58533"/>
        <dbReference type="EC" id="2.4.2.28"/>
    </reaction>
    <physiologicalReaction direction="left-to-right" evidence="9">
        <dbReference type="Rhea" id="RHEA:11853"/>
    </physiologicalReaction>
</comment>
<comment type="catalytic activity">
    <reaction evidence="7">
        <text>adenosine + H2O + H(+) = inosine + NH4(+)</text>
        <dbReference type="Rhea" id="RHEA:24408"/>
        <dbReference type="ChEBI" id="CHEBI:15377"/>
        <dbReference type="ChEBI" id="CHEBI:15378"/>
        <dbReference type="ChEBI" id="CHEBI:16335"/>
        <dbReference type="ChEBI" id="CHEBI:17596"/>
        <dbReference type="ChEBI" id="CHEBI:28938"/>
        <dbReference type="EC" id="3.5.4.4"/>
    </reaction>
    <physiologicalReaction direction="left-to-right" evidence="7">
        <dbReference type="Rhea" id="RHEA:24409"/>
    </physiologicalReaction>
</comment>
<dbReference type="OrthoDB" id="4279at2"/>
<comment type="catalytic activity">
    <reaction evidence="8">
        <text>adenosine + phosphate = alpha-D-ribose 1-phosphate + adenine</text>
        <dbReference type="Rhea" id="RHEA:27642"/>
        <dbReference type="ChEBI" id="CHEBI:16335"/>
        <dbReference type="ChEBI" id="CHEBI:16708"/>
        <dbReference type="ChEBI" id="CHEBI:43474"/>
        <dbReference type="ChEBI" id="CHEBI:57720"/>
        <dbReference type="EC" id="2.4.2.1"/>
    </reaction>
    <physiologicalReaction direction="left-to-right" evidence="8">
        <dbReference type="Rhea" id="RHEA:27643"/>
    </physiologicalReaction>
</comment>
<comment type="similarity">
    <text evidence="2 10">Belongs to the purine nucleoside phosphorylase YfiH/LACC1 family.</text>
</comment>
<evidence type="ECO:0000256" key="7">
    <source>
        <dbReference type="ARBA" id="ARBA00047989"/>
    </source>
</evidence>
<dbReference type="GO" id="GO:0016787">
    <property type="term" value="F:hydrolase activity"/>
    <property type="evidence" value="ECO:0007669"/>
    <property type="project" value="UniProtKB-KW"/>
</dbReference>
<dbReference type="SUPFAM" id="SSF64438">
    <property type="entry name" value="CNF1/YfiH-like putative cysteine hydrolases"/>
    <property type="match status" value="1"/>
</dbReference>
<reference evidence="12" key="1">
    <citation type="submission" date="2017-10" db="EMBL/GenBank/DDBJ databases">
        <authorList>
            <person name="Gaisin V.A."/>
            <person name="Rysina M.S."/>
            <person name="Grouzdev D.S."/>
        </authorList>
    </citation>
    <scope>NUCLEOTIDE SEQUENCE [LARGE SCALE GENOMIC DNA]</scope>
    <source>
        <strain evidence="12">V1</strain>
    </source>
</reference>
<gene>
    <name evidence="11" type="ORF">CR164_10915</name>
</gene>
<dbReference type="Pfam" id="PF02578">
    <property type="entry name" value="Cu-oxidase_4"/>
    <property type="match status" value="1"/>
</dbReference>
<dbReference type="InterPro" id="IPR038371">
    <property type="entry name" value="Cu_polyphenol_OxRdtase_sf"/>
</dbReference>
<dbReference type="GO" id="GO:0005507">
    <property type="term" value="F:copper ion binding"/>
    <property type="evidence" value="ECO:0007669"/>
    <property type="project" value="TreeGrafter"/>
</dbReference>
<evidence type="ECO:0000256" key="6">
    <source>
        <dbReference type="ARBA" id="ARBA00022833"/>
    </source>
</evidence>
<evidence type="ECO:0000256" key="9">
    <source>
        <dbReference type="ARBA" id="ARBA00049893"/>
    </source>
</evidence>
<dbReference type="InterPro" id="IPR003730">
    <property type="entry name" value="Cu_polyphenol_OxRdtase"/>
</dbReference>
<comment type="caution">
    <text evidence="11">The sequence shown here is derived from an EMBL/GenBank/DDBJ whole genome shotgun (WGS) entry which is preliminary data.</text>
</comment>
<evidence type="ECO:0000256" key="4">
    <source>
        <dbReference type="ARBA" id="ARBA00022723"/>
    </source>
</evidence>
<evidence type="ECO:0000313" key="12">
    <source>
        <dbReference type="Proteomes" id="UP000246278"/>
    </source>
</evidence>
<dbReference type="NCBIfam" id="TIGR00726">
    <property type="entry name" value="peptidoglycan editing factor PgeF"/>
    <property type="match status" value="1"/>
</dbReference>
<dbReference type="RefSeq" id="WP_110024032.1">
    <property type="nucleotide sequence ID" value="NZ_PDNZ01000008.1"/>
</dbReference>
<organism evidence="11 12">
    <name type="scientific">Prosthecochloris marina</name>
    <dbReference type="NCBI Taxonomy" id="2017681"/>
    <lineage>
        <taxon>Bacteria</taxon>
        <taxon>Pseudomonadati</taxon>
        <taxon>Chlorobiota</taxon>
        <taxon>Chlorobiia</taxon>
        <taxon>Chlorobiales</taxon>
        <taxon>Chlorobiaceae</taxon>
        <taxon>Prosthecochloris</taxon>
    </lineage>
</organism>
<dbReference type="PANTHER" id="PTHR30616">
    <property type="entry name" value="UNCHARACTERIZED PROTEIN YFIH"/>
    <property type="match status" value="1"/>
</dbReference>
<dbReference type="GO" id="GO:0017061">
    <property type="term" value="F:S-methyl-5-thioadenosine phosphorylase activity"/>
    <property type="evidence" value="ECO:0007669"/>
    <property type="project" value="UniProtKB-EC"/>
</dbReference>
<dbReference type="PANTHER" id="PTHR30616:SF2">
    <property type="entry name" value="PURINE NUCLEOSIDE PHOSPHORYLASE LACC1"/>
    <property type="match status" value="1"/>
</dbReference>
<dbReference type="CDD" id="cd16833">
    <property type="entry name" value="YfiH"/>
    <property type="match status" value="1"/>
</dbReference>
<evidence type="ECO:0000256" key="10">
    <source>
        <dbReference type="RuleBase" id="RU361274"/>
    </source>
</evidence>
<comment type="catalytic activity">
    <reaction evidence="1">
        <text>inosine + phosphate = alpha-D-ribose 1-phosphate + hypoxanthine</text>
        <dbReference type="Rhea" id="RHEA:27646"/>
        <dbReference type="ChEBI" id="CHEBI:17368"/>
        <dbReference type="ChEBI" id="CHEBI:17596"/>
        <dbReference type="ChEBI" id="CHEBI:43474"/>
        <dbReference type="ChEBI" id="CHEBI:57720"/>
        <dbReference type="EC" id="2.4.2.1"/>
    </reaction>
    <physiologicalReaction direction="left-to-right" evidence="1">
        <dbReference type="Rhea" id="RHEA:27647"/>
    </physiologicalReaction>
</comment>
<keyword evidence="6" id="KW-0862">Zinc</keyword>
<protein>
    <recommendedName>
        <fullName evidence="10">Purine nucleoside phosphorylase</fullName>
    </recommendedName>
</protein>
<name>A0A317T3R9_9CHLB</name>
<evidence type="ECO:0000313" key="11">
    <source>
        <dbReference type="EMBL" id="PWW81244.1"/>
    </source>
</evidence>
<keyword evidence="12" id="KW-1185">Reference proteome</keyword>